<sequence>MQIHHWNWPVDAGSEMHMLEFISMLRGEVVIAGQTLKLYFDANHQGLQAAVLAFFAFVNSVRIVAYVPQIVKASRDGNGASAISCLTWGLFLASHVATILYAVVCLGDLLMAAIFMGNAFACIVIVAVTLSRRRAHRLKHNPAE</sequence>
<organism evidence="2 3">
    <name type="scientific">Tropicimonas aquimaris</name>
    <dbReference type="NCBI Taxonomy" id="914152"/>
    <lineage>
        <taxon>Bacteria</taxon>
        <taxon>Pseudomonadati</taxon>
        <taxon>Pseudomonadota</taxon>
        <taxon>Alphaproteobacteria</taxon>
        <taxon>Rhodobacterales</taxon>
        <taxon>Roseobacteraceae</taxon>
        <taxon>Tropicimonas</taxon>
    </lineage>
</organism>
<evidence type="ECO:0000313" key="2">
    <source>
        <dbReference type="EMBL" id="MFD0980416.1"/>
    </source>
</evidence>
<feature type="transmembrane region" description="Helical" evidence="1">
    <location>
        <begin position="46"/>
        <end position="67"/>
    </location>
</feature>
<accession>A0ABW3IR52</accession>
<reference evidence="3" key="1">
    <citation type="journal article" date="2019" name="Int. J. Syst. Evol. Microbiol.">
        <title>The Global Catalogue of Microorganisms (GCM) 10K type strain sequencing project: providing services to taxonomists for standard genome sequencing and annotation.</title>
        <authorList>
            <consortium name="The Broad Institute Genomics Platform"/>
            <consortium name="The Broad Institute Genome Sequencing Center for Infectious Disease"/>
            <person name="Wu L."/>
            <person name="Ma J."/>
        </authorList>
    </citation>
    <scope>NUCLEOTIDE SEQUENCE [LARGE SCALE GENOMIC DNA]</scope>
    <source>
        <strain evidence="3">CCUG 60524</strain>
    </source>
</reference>
<proteinExistence type="predicted"/>
<dbReference type="RefSeq" id="WP_386074812.1">
    <property type="nucleotide sequence ID" value="NZ_JBHTJT010000021.1"/>
</dbReference>
<feature type="transmembrane region" description="Helical" evidence="1">
    <location>
        <begin position="79"/>
        <end position="103"/>
    </location>
</feature>
<feature type="transmembrane region" description="Helical" evidence="1">
    <location>
        <begin position="109"/>
        <end position="130"/>
    </location>
</feature>
<evidence type="ECO:0000256" key="1">
    <source>
        <dbReference type="SAM" id="Phobius"/>
    </source>
</evidence>
<gene>
    <name evidence="2" type="ORF">ACFQ2S_12215</name>
</gene>
<evidence type="ECO:0000313" key="3">
    <source>
        <dbReference type="Proteomes" id="UP001597108"/>
    </source>
</evidence>
<dbReference type="EMBL" id="JBHTJT010000021">
    <property type="protein sequence ID" value="MFD0980416.1"/>
    <property type="molecule type" value="Genomic_DNA"/>
</dbReference>
<protein>
    <submittedName>
        <fullName evidence="2">Uncharacterized protein</fullName>
    </submittedName>
</protein>
<comment type="caution">
    <text evidence="2">The sequence shown here is derived from an EMBL/GenBank/DDBJ whole genome shotgun (WGS) entry which is preliminary data.</text>
</comment>
<keyword evidence="3" id="KW-1185">Reference proteome</keyword>
<dbReference type="Gene3D" id="1.20.1280.290">
    <property type="match status" value="1"/>
</dbReference>
<keyword evidence="1" id="KW-1133">Transmembrane helix</keyword>
<keyword evidence="1" id="KW-0812">Transmembrane</keyword>
<keyword evidence="1" id="KW-0472">Membrane</keyword>
<dbReference type="Proteomes" id="UP001597108">
    <property type="component" value="Unassembled WGS sequence"/>
</dbReference>
<name>A0ABW3IR52_9RHOB</name>